<dbReference type="EMBL" id="CP036267">
    <property type="protein sequence ID" value="QDT31606.1"/>
    <property type="molecule type" value="Genomic_DNA"/>
</dbReference>
<dbReference type="Gene3D" id="3.30.1330.40">
    <property type="entry name" value="RutC-like"/>
    <property type="match status" value="1"/>
</dbReference>
<dbReference type="InterPro" id="IPR035959">
    <property type="entry name" value="RutC-like_sf"/>
</dbReference>
<reference evidence="1 2" key="1">
    <citation type="submission" date="2019-02" db="EMBL/GenBank/DDBJ databases">
        <title>Deep-cultivation of Planctomycetes and their phenomic and genomic characterization uncovers novel biology.</title>
        <authorList>
            <person name="Wiegand S."/>
            <person name="Jogler M."/>
            <person name="Boedeker C."/>
            <person name="Pinto D."/>
            <person name="Vollmers J."/>
            <person name="Rivas-Marin E."/>
            <person name="Kohn T."/>
            <person name="Peeters S.H."/>
            <person name="Heuer A."/>
            <person name="Rast P."/>
            <person name="Oberbeckmann S."/>
            <person name="Bunk B."/>
            <person name="Jeske O."/>
            <person name="Meyerdierks A."/>
            <person name="Storesund J.E."/>
            <person name="Kallscheuer N."/>
            <person name="Luecker S."/>
            <person name="Lage O.M."/>
            <person name="Pohl T."/>
            <person name="Merkel B.J."/>
            <person name="Hornburger P."/>
            <person name="Mueller R.-W."/>
            <person name="Bruemmer F."/>
            <person name="Labrenz M."/>
            <person name="Spormann A.M."/>
            <person name="Op den Camp H."/>
            <person name="Overmann J."/>
            <person name="Amann R."/>
            <person name="Jetten M.S.M."/>
            <person name="Mascher T."/>
            <person name="Medema M.H."/>
            <person name="Devos D.P."/>
            <person name="Kaster A.-K."/>
            <person name="Ovreas L."/>
            <person name="Rohde M."/>
            <person name="Galperin M.Y."/>
            <person name="Jogler C."/>
        </authorList>
    </citation>
    <scope>NUCLEOTIDE SEQUENCE [LARGE SCALE GENOMIC DNA]</scope>
    <source>
        <strain evidence="1 2">Mal48</strain>
    </source>
</reference>
<name>A0A517QJ16_9PLAN</name>
<dbReference type="PANTHER" id="PTHR43760:SF1">
    <property type="entry name" value="ENDORIBONUCLEASE L-PSP_CHORISMATE MUTASE-LIKE DOMAIN-CONTAINING PROTEIN"/>
    <property type="match status" value="1"/>
</dbReference>
<evidence type="ECO:0000313" key="1">
    <source>
        <dbReference type="EMBL" id="QDT31606.1"/>
    </source>
</evidence>
<dbReference type="CDD" id="cd02199">
    <property type="entry name" value="YjgF_YER057c_UK114_like_1"/>
    <property type="match status" value="1"/>
</dbReference>
<protein>
    <submittedName>
        <fullName evidence="1">Endoribonuclease L-PSP</fullName>
    </submittedName>
</protein>
<evidence type="ECO:0000313" key="2">
    <source>
        <dbReference type="Proteomes" id="UP000315724"/>
    </source>
</evidence>
<dbReference type="SUPFAM" id="SSF55298">
    <property type="entry name" value="YjgF-like"/>
    <property type="match status" value="1"/>
</dbReference>
<keyword evidence="2" id="KW-1185">Reference proteome</keyword>
<dbReference type="Pfam" id="PF01042">
    <property type="entry name" value="Ribonuc_L-PSP"/>
    <property type="match status" value="1"/>
</dbReference>
<sequence length="153" mass="16223">MSVAERLQELDLILPTPPKPIAAYVPCVQTGQLVVISGQLPITGQELLARGPVPSAAPVDQAQSAAQQCVLNGLAILNQHLEGDLDRVKRVVRIGVFVQSDSGFHDQAIVANGASELLQRIFGEKGKHARAAVGVNALPLNASVEIEFLYEVA</sequence>
<dbReference type="RefSeq" id="WP_145196309.1">
    <property type="nucleotide sequence ID" value="NZ_CP036267.1"/>
</dbReference>
<proteinExistence type="predicted"/>
<dbReference type="AlphaFoldDB" id="A0A517QJ16"/>
<dbReference type="Proteomes" id="UP000315724">
    <property type="component" value="Chromosome"/>
</dbReference>
<dbReference type="KEGG" id="tpol:Mal48_08410"/>
<dbReference type="PANTHER" id="PTHR43760">
    <property type="entry name" value="ENDORIBONUCLEASE-RELATED"/>
    <property type="match status" value="1"/>
</dbReference>
<dbReference type="InterPro" id="IPR013813">
    <property type="entry name" value="Endoribo_LPSP/chorism_mut-like"/>
</dbReference>
<organism evidence="1 2">
    <name type="scientific">Thalassoglobus polymorphus</name>
    <dbReference type="NCBI Taxonomy" id="2527994"/>
    <lineage>
        <taxon>Bacteria</taxon>
        <taxon>Pseudomonadati</taxon>
        <taxon>Planctomycetota</taxon>
        <taxon>Planctomycetia</taxon>
        <taxon>Planctomycetales</taxon>
        <taxon>Planctomycetaceae</taxon>
        <taxon>Thalassoglobus</taxon>
    </lineage>
</organism>
<dbReference type="InterPro" id="IPR006175">
    <property type="entry name" value="YjgF/YER057c/UK114"/>
</dbReference>
<accession>A0A517QJ16</accession>
<gene>
    <name evidence="1" type="ORF">Mal48_08410</name>
</gene>
<dbReference type="OrthoDB" id="9806350at2"/>